<evidence type="ECO:0000256" key="1">
    <source>
        <dbReference type="SAM" id="MobiDB-lite"/>
    </source>
</evidence>
<protein>
    <recommendedName>
        <fullName evidence="5">Kazal-like domain-containing protein</fullName>
    </recommendedName>
</protein>
<feature type="region of interest" description="Disordered" evidence="1">
    <location>
        <begin position="25"/>
        <end position="45"/>
    </location>
</feature>
<name>B4KZP4_DROMO</name>
<feature type="chain" id="PRO_5002815040" description="Kazal-like domain-containing protein" evidence="2">
    <location>
        <begin position="25"/>
        <end position="362"/>
    </location>
</feature>
<keyword evidence="4" id="KW-1185">Reference proteome</keyword>
<feature type="compositionally biased region" description="Basic and acidic residues" evidence="1">
    <location>
        <begin position="217"/>
        <end position="252"/>
    </location>
</feature>
<feature type="compositionally biased region" description="Low complexity" evidence="1">
    <location>
        <begin position="205"/>
        <end position="216"/>
    </location>
</feature>
<dbReference type="HOGENOM" id="CLU_757088_0_0_1"/>
<dbReference type="Proteomes" id="UP000009192">
    <property type="component" value="Unassembled WGS sequence"/>
</dbReference>
<sequence>MRPYQAACIVVAALLVLAPAGSEARRRKHKGDDHHDSHKAKSKVKWSSSSDLSAAKSQVSTEEHSYYVKRTYRPLMGVDGKRKSPPYLAIPIAWFACDPAKSGCQVAGNSGAINSAANALSEGYLCDDDCVEPYEPICGRTPNEVAVFYNKCKLNVAKCRTHGLWTDLPYDQCQQMYPKETVYTDKKFRCSPYFRDNSTAAAAAVETEASQAMSDSNDSKDSKESKSSKESNESSEEQKKQDKKQKPEKVEPIKLPLQVSADSVPVPTLPVAAPVPKPQEAIAMPPMPVKDVVAQAQQAVKPQAAAAAPAVPLVASSSPAVGSAPAVEQVQVEVQKPDTPAEPIKEQLKPKSEKEKLKYVVS</sequence>
<reference evidence="3 4" key="1">
    <citation type="journal article" date="2007" name="Nature">
        <title>Evolution of genes and genomes on the Drosophila phylogeny.</title>
        <authorList>
            <consortium name="Drosophila 12 Genomes Consortium"/>
            <person name="Clark A.G."/>
            <person name="Eisen M.B."/>
            <person name="Smith D.R."/>
            <person name="Bergman C.M."/>
            <person name="Oliver B."/>
            <person name="Markow T.A."/>
            <person name="Kaufman T.C."/>
            <person name="Kellis M."/>
            <person name="Gelbart W."/>
            <person name="Iyer V.N."/>
            <person name="Pollard D.A."/>
            <person name="Sackton T.B."/>
            <person name="Larracuente A.M."/>
            <person name="Singh N.D."/>
            <person name="Abad J.P."/>
            <person name="Abt D.N."/>
            <person name="Adryan B."/>
            <person name="Aguade M."/>
            <person name="Akashi H."/>
            <person name="Anderson W.W."/>
            <person name="Aquadro C.F."/>
            <person name="Ardell D.H."/>
            <person name="Arguello R."/>
            <person name="Artieri C.G."/>
            <person name="Barbash D.A."/>
            <person name="Barker D."/>
            <person name="Barsanti P."/>
            <person name="Batterham P."/>
            <person name="Batzoglou S."/>
            <person name="Begun D."/>
            <person name="Bhutkar A."/>
            <person name="Blanco E."/>
            <person name="Bosak S.A."/>
            <person name="Bradley R.K."/>
            <person name="Brand A.D."/>
            <person name="Brent M.R."/>
            <person name="Brooks A.N."/>
            <person name="Brown R.H."/>
            <person name="Butlin R.K."/>
            <person name="Caggese C."/>
            <person name="Calvi B.R."/>
            <person name="Bernardo de Carvalho A."/>
            <person name="Caspi A."/>
            <person name="Castrezana S."/>
            <person name="Celniker S.E."/>
            <person name="Chang J.L."/>
            <person name="Chapple C."/>
            <person name="Chatterji S."/>
            <person name="Chinwalla A."/>
            <person name="Civetta A."/>
            <person name="Clifton S.W."/>
            <person name="Comeron J.M."/>
            <person name="Costello J.C."/>
            <person name="Coyne J.A."/>
            <person name="Daub J."/>
            <person name="David R.G."/>
            <person name="Delcher A.L."/>
            <person name="Delehaunty K."/>
            <person name="Do C.B."/>
            <person name="Ebling H."/>
            <person name="Edwards K."/>
            <person name="Eickbush T."/>
            <person name="Evans J.D."/>
            <person name="Filipski A."/>
            <person name="Findeiss S."/>
            <person name="Freyhult E."/>
            <person name="Fulton L."/>
            <person name="Fulton R."/>
            <person name="Garcia A.C."/>
            <person name="Gardiner A."/>
            <person name="Garfield D.A."/>
            <person name="Garvin B.E."/>
            <person name="Gibson G."/>
            <person name="Gilbert D."/>
            <person name="Gnerre S."/>
            <person name="Godfrey J."/>
            <person name="Good R."/>
            <person name="Gotea V."/>
            <person name="Gravely B."/>
            <person name="Greenberg A.J."/>
            <person name="Griffiths-Jones S."/>
            <person name="Gross S."/>
            <person name="Guigo R."/>
            <person name="Gustafson E.A."/>
            <person name="Haerty W."/>
            <person name="Hahn M.W."/>
            <person name="Halligan D.L."/>
            <person name="Halpern A.L."/>
            <person name="Halter G.M."/>
            <person name="Han M.V."/>
            <person name="Heger A."/>
            <person name="Hillier L."/>
            <person name="Hinrichs A.S."/>
            <person name="Holmes I."/>
            <person name="Hoskins R.A."/>
            <person name="Hubisz M.J."/>
            <person name="Hultmark D."/>
            <person name="Huntley M.A."/>
            <person name="Jaffe D.B."/>
            <person name="Jagadeeshan S."/>
            <person name="Jeck W.R."/>
            <person name="Johnson J."/>
            <person name="Jones C.D."/>
            <person name="Jordan W.C."/>
            <person name="Karpen G.H."/>
            <person name="Kataoka E."/>
            <person name="Keightley P.D."/>
            <person name="Kheradpour P."/>
            <person name="Kirkness E.F."/>
            <person name="Koerich L.B."/>
            <person name="Kristiansen K."/>
            <person name="Kudrna D."/>
            <person name="Kulathinal R.J."/>
            <person name="Kumar S."/>
            <person name="Kwok R."/>
            <person name="Lander E."/>
            <person name="Langley C.H."/>
            <person name="Lapoint R."/>
            <person name="Lazzaro B.P."/>
            <person name="Lee S.J."/>
            <person name="Levesque L."/>
            <person name="Li R."/>
            <person name="Lin C.F."/>
            <person name="Lin M.F."/>
            <person name="Lindblad-Toh K."/>
            <person name="Llopart A."/>
            <person name="Long M."/>
            <person name="Low L."/>
            <person name="Lozovsky E."/>
            <person name="Lu J."/>
            <person name="Luo M."/>
            <person name="Machado C.A."/>
            <person name="Makalowski W."/>
            <person name="Marzo M."/>
            <person name="Matsuda M."/>
            <person name="Matzkin L."/>
            <person name="McAllister B."/>
            <person name="McBride C.S."/>
            <person name="McKernan B."/>
            <person name="McKernan K."/>
            <person name="Mendez-Lago M."/>
            <person name="Minx P."/>
            <person name="Mollenhauer M.U."/>
            <person name="Montooth K."/>
            <person name="Mount S.M."/>
            <person name="Mu X."/>
            <person name="Myers E."/>
            <person name="Negre B."/>
            <person name="Newfeld S."/>
            <person name="Nielsen R."/>
            <person name="Noor M.A."/>
            <person name="O'Grady P."/>
            <person name="Pachter L."/>
            <person name="Papaceit M."/>
            <person name="Parisi M.J."/>
            <person name="Parisi M."/>
            <person name="Parts L."/>
            <person name="Pedersen J.S."/>
            <person name="Pesole G."/>
            <person name="Phillippy A.M."/>
            <person name="Ponting C.P."/>
            <person name="Pop M."/>
            <person name="Porcelli D."/>
            <person name="Powell J.R."/>
            <person name="Prohaska S."/>
            <person name="Pruitt K."/>
            <person name="Puig M."/>
            <person name="Quesneville H."/>
            <person name="Ram K.R."/>
            <person name="Rand D."/>
            <person name="Rasmussen M.D."/>
            <person name="Reed L.K."/>
            <person name="Reenan R."/>
            <person name="Reily A."/>
            <person name="Remington K.A."/>
            <person name="Rieger T.T."/>
            <person name="Ritchie M.G."/>
            <person name="Robin C."/>
            <person name="Rogers Y.H."/>
            <person name="Rohde C."/>
            <person name="Rozas J."/>
            <person name="Rubenfield M.J."/>
            <person name="Ruiz A."/>
            <person name="Russo S."/>
            <person name="Salzberg S.L."/>
            <person name="Sanchez-Gracia A."/>
            <person name="Saranga D.J."/>
            <person name="Sato H."/>
            <person name="Schaeffer S.W."/>
            <person name="Schatz M.C."/>
            <person name="Schlenke T."/>
            <person name="Schwartz R."/>
            <person name="Segarra C."/>
            <person name="Singh R.S."/>
            <person name="Sirot L."/>
            <person name="Sirota M."/>
            <person name="Sisneros N.B."/>
            <person name="Smith C.D."/>
            <person name="Smith T.F."/>
            <person name="Spieth J."/>
            <person name="Stage D.E."/>
            <person name="Stark A."/>
            <person name="Stephan W."/>
            <person name="Strausberg R.L."/>
            <person name="Strempel S."/>
            <person name="Sturgill D."/>
            <person name="Sutton G."/>
            <person name="Sutton G.G."/>
            <person name="Tao W."/>
            <person name="Teichmann S."/>
            <person name="Tobari Y.N."/>
            <person name="Tomimura Y."/>
            <person name="Tsolas J.M."/>
            <person name="Valente V.L."/>
            <person name="Venter E."/>
            <person name="Venter J.C."/>
            <person name="Vicario S."/>
            <person name="Vieira F.G."/>
            <person name="Vilella A.J."/>
            <person name="Villasante A."/>
            <person name="Walenz B."/>
            <person name="Wang J."/>
            <person name="Wasserman M."/>
            <person name="Watts T."/>
            <person name="Wilson D."/>
            <person name="Wilson R.K."/>
            <person name="Wing R.A."/>
            <person name="Wolfner M.F."/>
            <person name="Wong A."/>
            <person name="Wong G.K."/>
            <person name="Wu C.I."/>
            <person name="Wu G."/>
            <person name="Yamamoto D."/>
            <person name="Yang H.P."/>
            <person name="Yang S.P."/>
            <person name="Yorke J.A."/>
            <person name="Yoshida K."/>
            <person name="Zdobnov E."/>
            <person name="Zhang P."/>
            <person name="Zhang Y."/>
            <person name="Zimin A.V."/>
            <person name="Baldwin J."/>
            <person name="Abdouelleil A."/>
            <person name="Abdulkadir J."/>
            <person name="Abebe A."/>
            <person name="Abera B."/>
            <person name="Abreu J."/>
            <person name="Acer S.C."/>
            <person name="Aftuck L."/>
            <person name="Alexander A."/>
            <person name="An P."/>
            <person name="Anderson E."/>
            <person name="Anderson S."/>
            <person name="Arachi H."/>
            <person name="Azer M."/>
            <person name="Bachantsang P."/>
            <person name="Barry A."/>
            <person name="Bayul T."/>
            <person name="Berlin A."/>
            <person name="Bessette D."/>
            <person name="Bloom T."/>
            <person name="Blye J."/>
            <person name="Boguslavskiy L."/>
            <person name="Bonnet C."/>
            <person name="Boukhgalter B."/>
            <person name="Bourzgui I."/>
            <person name="Brown A."/>
            <person name="Cahill P."/>
            <person name="Channer S."/>
            <person name="Cheshatsang Y."/>
            <person name="Chuda L."/>
            <person name="Citroen M."/>
            <person name="Collymore A."/>
            <person name="Cooke P."/>
            <person name="Costello M."/>
            <person name="D'Aco K."/>
            <person name="Daza R."/>
            <person name="De Haan G."/>
            <person name="DeGray S."/>
            <person name="DeMaso C."/>
            <person name="Dhargay N."/>
            <person name="Dooley K."/>
            <person name="Dooley E."/>
            <person name="Doricent M."/>
            <person name="Dorje P."/>
            <person name="Dorjee K."/>
            <person name="Dupes A."/>
            <person name="Elong R."/>
            <person name="Falk J."/>
            <person name="Farina A."/>
            <person name="Faro S."/>
            <person name="Ferguson D."/>
            <person name="Fisher S."/>
            <person name="Foley C.D."/>
            <person name="Franke A."/>
            <person name="Friedrich D."/>
            <person name="Gadbois L."/>
            <person name="Gearin G."/>
            <person name="Gearin C.R."/>
            <person name="Giannoukos G."/>
            <person name="Goode T."/>
            <person name="Graham J."/>
            <person name="Grandbois E."/>
            <person name="Grewal S."/>
            <person name="Gyaltsen K."/>
            <person name="Hafez N."/>
            <person name="Hagos B."/>
            <person name="Hall J."/>
            <person name="Henson C."/>
            <person name="Hollinger A."/>
            <person name="Honan T."/>
            <person name="Huard M.D."/>
            <person name="Hughes L."/>
            <person name="Hurhula B."/>
            <person name="Husby M.E."/>
            <person name="Kamat A."/>
            <person name="Kanga B."/>
            <person name="Kashin S."/>
            <person name="Khazanovich D."/>
            <person name="Kisner P."/>
            <person name="Lance K."/>
            <person name="Lara M."/>
            <person name="Lee W."/>
            <person name="Lennon N."/>
            <person name="Letendre F."/>
            <person name="LeVine R."/>
            <person name="Lipovsky A."/>
            <person name="Liu X."/>
            <person name="Liu J."/>
            <person name="Liu S."/>
            <person name="Lokyitsang T."/>
            <person name="Lokyitsang Y."/>
            <person name="Lubonja R."/>
            <person name="Lui A."/>
            <person name="MacDonald P."/>
            <person name="Magnisalis V."/>
            <person name="Maru K."/>
            <person name="Matthews C."/>
            <person name="McCusker W."/>
            <person name="McDonough S."/>
            <person name="Mehta T."/>
            <person name="Meldrim J."/>
            <person name="Meneus L."/>
            <person name="Mihai O."/>
            <person name="Mihalev A."/>
            <person name="Mihova T."/>
            <person name="Mittelman R."/>
            <person name="Mlenga V."/>
            <person name="Montmayeur A."/>
            <person name="Mulrain L."/>
            <person name="Navidi A."/>
            <person name="Naylor J."/>
            <person name="Negash T."/>
            <person name="Nguyen T."/>
            <person name="Nguyen N."/>
            <person name="Nicol R."/>
            <person name="Norbu C."/>
            <person name="Norbu N."/>
            <person name="Novod N."/>
            <person name="O'Neill B."/>
            <person name="Osman S."/>
            <person name="Markiewicz E."/>
            <person name="Oyono O.L."/>
            <person name="Patti C."/>
            <person name="Phunkhang P."/>
            <person name="Pierre F."/>
            <person name="Priest M."/>
            <person name="Raghuraman S."/>
            <person name="Rege F."/>
            <person name="Reyes R."/>
            <person name="Rise C."/>
            <person name="Rogov P."/>
            <person name="Ross K."/>
            <person name="Ryan E."/>
            <person name="Settipalli S."/>
            <person name="Shea T."/>
            <person name="Sherpa N."/>
            <person name="Shi L."/>
            <person name="Shih D."/>
            <person name="Sparrow T."/>
            <person name="Spaulding J."/>
            <person name="Stalker J."/>
            <person name="Stange-Thomann N."/>
            <person name="Stavropoulos S."/>
            <person name="Stone C."/>
            <person name="Strader C."/>
            <person name="Tesfaye S."/>
            <person name="Thomson T."/>
            <person name="Thoulutsang Y."/>
            <person name="Thoulutsang D."/>
            <person name="Topham K."/>
            <person name="Topping I."/>
            <person name="Tsamla T."/>
            <person name="Vassiliev H."/>
            <person name="Vo A."/>
            <person name="Wangchuk T."/>
            <person name="Wangdi T."/>
            <person name="Weiand M."/>
            <person name="Wilkinson J."/>
            <person name="Wilson A."/>
            <person name="Yadav S."/>
            <person name="Young G."/>
            <person name="Yu Q."/>
            <person name="Zembek L."/>
            <person name="Zhong D."/>
            <person name="Zimmer A."/>
            <person name="Zwirko Z."/>
            <person name="Jaffe D.B."/>
            <person name="Alvarez P."/>
            <person name="Brockman W."/>
            <person name="Butler J."/>
            <person name="Chin C."/>
            <person name="Gnerre S."/>
            <person name="Grabherr M."/>
            <person name="Kleber M."/>
            <person name="Mauceli E."/>
            <person name="MacCallum I."/>
        </authorList>
    </citation>
    <scope>NUCLEOTIDE SEQUENCE [LARGE SCALE GENOMIC DNA]</scope>
    <source>
        <strain evidence="4">Tucson 15081-1352.22</strain>
    </source>
</reference>
<evidence type="ECO:0000313" key="3">
    <source>
        <dbReference type="EMBL" id="EDW19000.1"/>
    </source>
</evidence>
<evidence type="ECO:0008006" key="5">
    <source>
        <dbReference type="Google" id="ProtNLM"/>
    </source>
</evidence>
<dbReference type="EMBL" id="CH933809">
    <property type="protein sequence ID" value="EDW19000.1"/>
    <property type="molecule type" value="Genomic_DNA"/>
</dbReference>
<evidence type="ECO:0000256" key="2">
    <source>
        <dbReference type="SAM" id="SignalP"/>
    </source>
</evidence>
<feature type="region of interest" description="Disordered" evidence="1">
    <location>
        <begin position="205"/>
        <end position="261"/>
    </location>
</feature>
<feature type="region of interest" description="Disordered" evidence="1">
    <location>
        <begin position="333"/>
        <end position="362"/>
    </location>
</feature>
<accession>B4KZP4</accession>
<dbReference type="eggNOG" id="ENOG502RTN9">
    <property type="taxonomic scope" value="Eukaryota"/>
</dbReference>
<dbReference type="OMA" id="YQAACIV"/>
<keyword evidence="2" id="KW-0732">Signal</keyword>
<evidence type="ECO:0000313" key="4">
    <source>
        <dbReference type="Proteomes" id="UP000009192"/>
    </source>
</evidence>
<gene>
    <name evidence="3" type="primary">Dmoj\GI11776</name>
    <name evidence="3" type="ORF">Dmoj_GI11776</name>
</gene>
<feature type="compositionally biased region" description="Basic and acidic residues" evidence="1">
    <location>
        <begin position="343"/>
        <end position="362"/>
    </location>
</feature>
<dbReference type="FunCoup" id="B4KZP4">
    <property type="interactions" value="2"/>
</dbReference>
<dbReference type="KEGG" id="dmo:Dmoj_GI11776"/>
<dbReference type="InParanoid" id="B4KZP4"/>
<dbReference type="AlphaFoldDB" id="B4KZP4"/>
<dbReference type="OrthoDB" id="7866727at2759"/>
<proteinExistence type="predicted"/>
<feature type="signal peptide" evidence="2">
    <location>
        <begin position="1"/>
        <end position="24"/>
    </location>
</feature>
<dbReference type="Gene3D" id="3.30.60.30">
    <property type="match status" value="1"/>
</dbReference>
<organism evidence="3 4">
    <name type="scientific">Drosophila mojavensis</name>
    <name type="common">Fruit fly</name>
    <dbReference type="NCBI Taxonomy" id="7230"/>
    <lineage>
        <taxon>Eukaryota</taxon>
        <taxon>Metazoa</taxon>
        <taxon>Ecdysozoa</taxon>
        <taxon>Arthropoda</taxon>
        <taxon>Hexapoda</taxon>
        <taxon>Insecta</taxon>
        <taxon>Pterygota</taxon>
        <taxon>Neoptera</taxon>
        <taxon>Endopterygota</taxon>
        <taxon>Diptera</taxon>
        <taxon>Brachycera</taxon>
        <taxon>Muscomorpha</taxon>
        <taxon>Ephydroidea</taxon>
        <taxon>Drosophilidae</taxon>
        <taxon>Drosophila</taxon>
    </lineage>
</organism>